<keyword evidence="1" id="KW-1133">Transmembrane helix</keyword>
<evidence type="ECO:0000256" key="1">
    <source>
        <dbReference type="SAM" id="Phobius"/>
    </source>
</evidence>
<proteinExistence type="predicted"/>
<organism evidence="2 3">
    <name type="scientific">Methyloceanibacter superfactus</name>
    <dbReference type="NCBI Taxonomy" id="1774969"/>
    <lineage>
        <taxon>Bacteria</taxon>
        <taxon>Pseudomonadati</taxon>
        <taxon>Pseudomonadota</taxon>
        <taxon>Alphaproteobacteria</taxon>
        <taxon>Hyphomicrobiales</taxon>
        <taxon>Hyphomicrobiaceae</taxon>
        <taxon>Methyloceanibacter</taxon>
    </lineage>
</organism>
<dbReference type="OrthoDB" id="2955631at2"/>
<dbReference type="InterPro" id="IPR018723">
    <property type="entry name" value="DUF2254_membrane"/>
</dbReference>
<dbReference type="STRING" id="1774969.AUC69_02975"/>
<sequence length="428" mass="46262">MFTRLLTLWHEARSSLWALPLLMVAGAAAAAILAVHIPLRQGDDPVWFLYSGDAEEAPQFLSNLVTAMITMATLVVSITMVVLTLAAQQLGPRLIRSFMADRRTQATLGLFVATVVYLLLVLRSAYGGTDKVPNLAVTGGTALVLLCLIALLIFVHHLARSIIADNTIDRVGEALDADIARLLPESNGEEPDAPAKRPRDTGAPLVLHHSGYVQAINHHGLIEIADEADAVIELAFKPGRHVIEGGVFAWIAPKKAADETHGNIENCVILGGERASIQDVETSIRQLVEVALRALSPSISDPFTAMAVIDRLTTSIAKVMRRGQPQCVWAGDDGKVRLLAPSSTFADTVEEAFRQIRQHSTDQPAVLIRLVESLGQLLAQADEAQQPVLKKEIEIVLESGRRAIAQKEDLATLEERAKLALKEASAGR</sequence>
<feature type="transmembrane region" description="Helical" evidence="1">
    <location>
        <begin position="59"/>
        <end position="87"/>
    </location>
</feature>
<name>A0A1E3VMP5_9HYPH</name>
<reference evidence="2 3" key="1">
    <citation type="journal article" date="2016" name="Environ. Microbiol.">
        <title>New Methyloceanibacter diversity from North Sea sediments includes methanotroph containing solely the soluble methane monooxygenase.</title>
        <authorList>
            <person name="Vekeman B."/>
            <person name="Kerckhof F.M."/>
            <person name="Cremers G."/>
            <person name="de Vos P."/>
            <person name="Vandamme P."/>
            <person name="Boon N."/>
            <person name="Op den Camp H.J."/>
            <person name="Heylen K."/>
        </authorList>
    </citation>
    <scope>NUCLEOTIDE SEQUENCE [LARGE SCALE GENOMIC DNA]</scope>
    <source>
        <strain evidence="2 3">R-67175</strain>
    </source>
</reference>
<feature type="transmembrane region" description="Helical" evidence="1">
    <location>
        <begin position="132"/>
        <end position="155"/>
    </location>
</feature>
<gene>
    <name evidence="2" type="ORF">AUC69_02975</name>
</gene>
<dbReference type="RefSeq" id="WP_069442734.1">
    <property type="nucleotide sequence ID" value="NZ_LPWF01000035.1"/>
</dbReference>
<dbReference type="AlphaFoldDB" id="A0A1E3VMP5"/>
<evidence type="ECO:0000313" key="3">
    <source>
        <dbReference type="Proteomes" id="UP000094472"/>
    </source>
</evidence>
<dbReference type="Proteomes" id="UP000094472">
    <property type="component" value="Unassembled WGS sequence"/>
</dbReference>
<dbReference type="Pfam" id="PF10011">
    <property type="entry name" value="DUF2254"/>
    <property type="match status" value="1"/>
</dbReference>
<feature type="transmembrane region" description="Helical" evidence="1">
    <location>
        <begin position="108"/>
        <end position="126"/>
    </location>
</feature>
<keyword evidence="3" id="KW-1185">Reference proteome</keyword>
<keyword evidence="1" id="KW-0812">Transmembrane</keyword>
<comment type="caution">
    <text evidence="2">The sequence shown here is derived from an EMBL/GenBank/DDBJ whole genome shotgun (WGS) entry which is preliminary data.</text>
</comment>
<dbReference type="EMBL" id="LPWF01000035">
    <property type="protein sequence ID" value="ODR94793.1"/>
    <property type="molecule type" value="Genomic_DNA"/>
</dbReference>
<protein>
    <recommendedName>
        <fullName evidence="4">DUF2254 domain-containing protein</fullName>
    </recommendedName>
</protein>
<keyword evidence="1" id="KW-0472">Membrane</keyword>
<accession>A0A1E3VMP5</accession>
<evidence type="ECO:0008006" key="4">
    <source>
        <dbReference type="Google" id="ProtNLM"/>
    </source>
</evidence>
<feature type="transmembrane region" description="Helical" evidence="1">
    <location>
        <begin position="16"/>
        <end position="39"/>
    </location>
</feature>
<evidence type="ECO:0000313" key="2">
    <source>
        <dbReference type="EMBL" id="ODR94793.1"/>
    </source>
</evidence>